<organism evidence="2 3">
    <name type="scientific">Cellvibrio fontiphilus</name>
    <dbReference type="NCBI Taxonomy" id="1815559"/>
    <lineage>
        <taxon>Bacteria</taxon>
        <taxon>Pseudomonadati</taxon>
        <taxon>Pseudomonadota</taxon>
        <taxon>Gammaproteobacteria</taxon>
        <taxon>Cellvibrionales</taxon>
        <taxon>Cellvibrionaceae</taxon>
        <taxon>Cellvibrio</taxon>
    </lineage>
</organism>
<protein>
    <submittedName>
        <fullName evidence="2">Uncharacterized protein</fullName>
    </submittedName>
</protein>
<gene>
    <name evidence="2" type="ORF">ACFODX_12400</name>
</gene>
<reference evidence="3" key="1">
    <citation type="journal article" date="2019" name="Int. J. Syst. Evol. Microbiol.">
        <title>The Global Catalogue of Microorganisms (GCM) 10K type strain sequencing project: providing services to taxonomists for standard genome sequencing and annotation.</title>
        <authorList>
            <consortium name="The Broad Institute Genomics Platform"/>
            <consortium name="The Broad Institute Genome Sequencing Center for Infectious Disease"/>
            <person name="Wu L."/>
            <person name="Ma J."/>
        </authorList>
    </citation>
    <scope>NUCLEOTIDE SEQUENCE [LARGE SCALE GENOMIC DNA]</scope>
    <source>
        <strain evidence="3">KCTC 52237</strain>
    </source>
</reference>
<evidence type="ECO:0000256" key="1">
    <source>
        <dbReference type="SAM" id="Phobius"/>
    </source>
</evidence>
<evidence type="ECO:0000313" key="2">
    <source>
        <dbReference type="EMBL" id="MFC3116364.1"/>
    </source>
</evidence>
<proteinExistence type="predicted"/>
<sequence>MPQQALPGFRRTVLMLVWATIVVPLIILSVYQIRADYERQLASYERELVHETERLSFLLTQSVQQLMGDLDRIASDGSVIRSLSMPILSPISVQKIEAYLGANPAAETVMLMDKEFFPIEVIPTWALTEDISGYEPYLAQLHQRPAPAPVYSGG</sequence>
<comment type="caution">
    <text evidence="2">The sequence shown here is derived from an EMBL/GenBank/DDBJ whole genome shotgun (WGS) entry which is preliminary data.</text>
</comment>
<dbReference type="EMBL" id="JBHRTF010000004">
    <property type="protein sequence ID" value="MFC3116364.1"/>
    <property type="molecule type" value="Genomic_DNA"/>
</dbReference>
<dbReference type="RefSeq" id="WP_378119540.1">
    <property type="nucleotide sequence ID" value="NZ_JBHRTF010000004.1"/>
</dbReference>
<evidence type="ECO:0000313" key="3">
    <source>
        <dbReference type="Proteomes" id="UP001595555"/>
    </source>
</evidence>
<dbReference type="Proteomes" id="UP001595555">
    <property type="component" value="Unassembled WGS sequence"/>
</dbReference>
<keyword evidence="3" id="KW-1185">Reference proteome</keyword>
<feature type="transmembrane region" description="Helical" evidence="1">
    <location>
        <begin position="12"/>
        <end position="31"/>
    </location>
</feature>
<accession>A0ABV7FKG1</accession>
<keyword evidence="1" id="KW-0812">Transmembrane</keyword>
<name>A0ABV7FKG1_9GAMM</name>
<keyword evidence="1" id="KW-1133">Transmembrane helix</keyword>
<keyword evidence="1" id="KW-0472">Membrane</keyword>